<dbReference type="GO" id="GO:0016791">
    <property type="term" value="F:phosphatase activity"/>
    <property type="evidence" value="ECO:0007669"/>
    <property type="project" value="UniProtKB-ARBA"/>
</dbReference>
<evidence type="ECO:0000313" key="2">
    <source>
        <dbReference type="Proteomes" id="UP000728032"/>
    </source>
</evidence>
<dbReference type="InterPro" id="IPR029033">
    <property type="entry name" value="His_PPase_superfam"/>
</dbReference>
<name>A0A7R9MF39_9ACAR</name>
<dbReference type="Gene3D" id="3.40.50.1240">
    <property type="entry name" value="Phosphoglycerate mutase-like"/>
    <property type="match status" value="1"/>
</dbReference>
<accession>A0A7R9MF39</accession>
<feature type="non-terminal residue" evidence="1">
    <location>
        <position position="1"/>
    </location>
</feature>
<sequence length="176" mass="20468">SNLLSGAYPPNQKDWQWGNKSDASLGLVWQPFPIETYMPKDQDLVLNSGKDCKIVDQELDKIFNRSDVKEFVKRNQELYKNMSHIVGKTIDFIDKASGVHGVLDIEMSYNHYWTHVWTKAQEEQIVKQLYESHIEAYRLRGDSPIIQRLRAGGLVKEINKNFERVLNNTNTKKESQ</sequence>
<proteinExistence type="predicted"/>
<dbReference type="Proteomes" id="UP000728032">
    <property type="component" value="Unassembled WGS sequence"/>
</dbReference>
<dbReference type="EMBL" id="OC931252">
    <property type="protein sequence ID" value="CAD7659064.1"/>
    <property type="molecule type" value="Genomic_DNA"/>
</dbReference>
<gene>
    <name evidence="1" type="ORF">ONB1V03_LOCUS15662</name>
</gene>
<dbReference type="EMBL" id="CAJPVJ010016427">
    <property type="protein sequence ID" value="CAG2176228.1"/>
    <property type="molecule type" value="Genomic_DNA"/>
</dbReference>
<dbReference type="AlphaFoldDB" id="A0A7R9MF39"/>
<organism evidence="1">
    <name type="scientific">Oppiella nova</name>
    <dbReference type="NCBI Taxonomy" id="334625"/>
    <lineage>
        <taxon>Eukaryota</taxon>
        <taxon>Metazoa</taxon>
        <taxon>Ecdysozoa</taxon>
        <taxon>Arthropoda</taxon>
        <taxon>Chelicerata</taxon>
        <taxon>Arachnida</taxon>
        <taxon>Acari</taxon>
        <taxon>Acariformes</taxon>
        <taxon>Sarcoptiformes</taxon>
        <taxon>Oribatida</taxon>
        <taxon>Brachypylina</taxon>
        <taxon>Oppioidea</taxon>
        <taxon>Oppiidae</taxon>
        <taxon>Oppiella</taxon>
    </lineage>
</organism>
<evidence type="ECO:0000313" key="1">
    <source>
        <dbReference type="EMBL" id="CAD7659064.1"/>
    </source>
</evidence>
<dbReference type="SUPFAM" id="SSF53254">
    <property type="entry name" value="Phosphoglycerate mutase-like"/>
    <property type="match status" value="1"/>
</dbReference>
<keyword evidence="2" id="KW-1185">Reference proteome</keyword>
<reference evidence="1" key="1">
    <citation type="submission" date="2020-11" db="EMBL/GenBank/DDBJ databases">
        <authorList>
            <person name="Tran Van P."/>
        </authorList>
    </citation>
    <scope>NUCLEOTIDE SEQUENCE</scope>
</reference>
<dbReference type="OrthoDB" id="6413031at2759"/>
<protein>
    <submittedName>
        <fullName evidence="1">Uncharacterized protein</fullName>
    </submittedName>
</protein>